<dbReference type="InterPro" id="IPR023210">
    <property type="entry name" value="NADP_OxRdtase_dom"/>
</dbReference>
<dbReference type="InterPro" id="IPR050523">
    <property type="entry name" value="AKR_Detox_Biosynth"/>
</dbReference>
<dbReference type="InterPro" id="IPR036812">
    <property type="entry name" value="NAD(P)_OxRdtase_dom_sf"/>
</dbReference>
<accession>A0ABT4QC14</accession>
<gene>
    <name evidence="3" type="ORF">O9H85_18605</name>
</gene>
<dbReference type="PANTHER" id="PTHR43364">
    <property type="entry name" value="NADH-SPECIFIC METHYLGLYOXAL REDUCTASE-RELATED"/>
    <property type="match status" value="1"/>
</dbReference>
<dbReference type="RefSeq" id="WP_269882925.1">
    <property type="nucleotide sequence ID" value="NZ_JAQAGZ010000012.1"/>
</dbReference>
<comment type="caution">
    <text evidence="3">The sequence shown here is derived from an EMBL/GenBank/DDBJ whole genome shotgun (WGS) entry which is preliminary data.</text>
</comment>
<organism evidence="3 4">
    <name type="scientific">Paenibacillus gyeongsangnamensis</name>
    <dbReference type="NCBI Taxonomy" id="3388067"/>
    <lineage>
        <taxon>Bacteria</taxon>
        <taxon>Bacillati</taxon>
        <taxon>Bacillota</taxon>
        <taxon>Bacilli</taxon>
        <taxon>Bacillales</taxon>
        <taxon>Paenibacillaceae</taxon>
        <taxon>Paenibacillus</taxon>
    </lineage>
</organism>
<evidence type="ECO:0000259" key="2">
    <source>
        <dbReference type="Pfam" id="PF00248"/>
    </source>
</evidence>
<dbReference type="CDD" id="cd19086">
    <property type="entry name" value="AKR_AKR11C1"/>
    <property type="match status" value="1"/>
</dbReference>
<dbReference type="Pfam" id="PF00248">
    <property type="entry name" value="Aldo_ket_red"/>
    <property type="match status" value="1"/>
</dbReference>
<dbReference type="Proteomes" id="UP001527882">
    <property type="component" value="Unassembled WGS sequence"/>
</dbReference>
<dbReference type="EMBL" id="JAQAGZ010000012">
    <property type="protein sequence ID" value="MCZ8514396.1"/>
    <property type="molecule type" value="Genomic_DNA"/>
</dbReference>
<protein>
    <submittedName>
        <fullName evidence="3">Aldo/keto reductase</fullName>
    </submittedName>
</protein>
<name>A0ABT4QC14_9BACL</name>
<sequence length="311" mass="35144">MKYRMLGKTKLKVSIVGVGTWQFGGAWGKDFTQDEVNAILDKAADLGINLLDTAECYGHHLSESFIGNYMESRRNRTNWIVATKFGHNHLDKKNPSKNYWSAEEVQNQLEESLKALKTDYVDLYQFHSGPNEVFDNDDLWTMLDKQVQAGKVRNLAISINKDGKDNLHQTDSASNINAKAIQVVYNRLDQRAESEVFPSCQRQDLGVLARVPLASGYLSGKYRPDAVFPENDVRSRHDKEETALKLKQVEEILRNEVPQGASMAEWALAWCFKHPAVTCVIPGSKSPEQIEINAKAASFDFINDSHPQAWK</sequence>
<feature type="domain" description="NADP-dependent oxidoreductase" evidence="2">
    <location>
        <begin position="16"/>
        <end position="304"/>
    </location>
</feature>
<keyword evidence="1" id="KW-0560">Oxidoreductase</keyword>
<proteinExistence type="predicted"/>
<reference evidence="3 4" key="1">
    <citation type="submission" date="2022-12" db="EMBL/GenBank/DDBJ databases">
        <title>Draft genome sequence of Paenibacillus sp. dW9.</title>
        <authorList>
            <person name="Choi E.-W."/>
            <person name="Kim D.-U."/>
        </authorList>
    </citation>
    <scope>NUCLEOTIDE SEQUENCE [LARGE SCALE GENOMIC DNA]</scope>
    <source>
        <strain evidence="4">dW9</strain>
    </source>
</reference>
<dbReference type="SUPFAM" id="SSF51430">
    <property type="entry name" value="NAD(P)-linked oxidoreductase"/>
    <property type="match status" value="1"/>
</dbReference>
<keyword evidence="4" id="KW-1185">Reference proteome</keyword>
<dbReference type="Gene3D" id="3.20.20.100">
    <property type="entry name" value="NADP-dependent oxidoreductase domain"/>
    <property type="match status" value="1"/>
</dbReference>
<evidence type="ECO:0000256" key="1">
    <source>
        <dbReference type="ARBA" id="ARBA00023002"/>
    </source>
</evidence>
<dbReference type="PANTHER" id="PTHR43364:SF4">
    <property type="entry name" value="NAD(P)-LINKED OXIDOREDUCTASE SUPERFAMILY PROTEIN"/>
    <property type="match status" value="1"/>
</dbReference>
<evidence type="ECO:0000313" key="4">
    <source>
        <dbReference type="Proteomes" id="UP001527882"/>
    </source>
</evidence>
<evidence type="ECO:0000313" key="3">
    <source>
        <dbReference type="EMBL" id="MCZ8514396.1"/>
    </source>
</evidence>